<proteinExistence type="predicted"/>
<gene>
    <name evidence="1" type="ORF">O1611_g864</name>
</gene>
<evidence type="ECO:0000313" key="2">
    <source>
        <dbReference type="Proteomes" id="UP001153332"/>
    </source>
</evidence>
<keyword evidence="2" id="KW-1185">Reference proteome</keyword>
<sequence>MAFLSSDHAGSYLPVTRSPTAMAGRYEIIDPDGDLEVILASPSSILGPCGEAESSRLETTVGELDNPKEAQPTTLFRVSLKHVAFASPYFNNRLQKQLIEDHGDGGYCWRVEGFDADAMAIVLNVIHGKSSQVPLQLDLDTLAELARIVDYMQCLEVITVYANRWIDALEHQITESYNSELLLWICIAGVFRRRVIFERCTRVAIFGNHSGIATFGLPILPAIKEEINRRRTHHLDKIFTAVYDLMDHLGKGTRCCLSCDSLCLGVLTKCLYTNSFTSRPTSPYTRLSVARAVKMFNSLPSQFGVTKKVKGFIEEGRGLSTVASSDLWEPAIKGDPDWDTLCLHCGFDELITTICFLQFDINGLGLEDIPCTQ</sequence>
<evidence type="ECO:0000313" key="1">
    <source>
        <dbReference type="EMBL" id="KAJ8132763.1"/>
    </source>
</evidence>
<dbReference type="EMBL" id="JAPUUL010000087">
    <property type="protein sequence ID" value="KAJ8132763.1"/>
    <property type="molecule type" value="Genomic_DNA"/>
</dbReference>
<name>A0ACC2JZR2_9PEZI</name>
<comment type="caution">
    <text evidence="1">The sequence shown here is derived from an EMBL/GenBank/DDBJ whole genome shotgun (WGS) entry which is preliminary data.</text>
</comment>
<accession>A0ACC2JZR2</accession>
<organism evidence="1 2">
    <name type="scientific">Lasiodiplodia mahajangana</name>
    <dbReference type="NCBI Taxonomy" id="1108764"/>
    <lineage>
        <taxon>Eukaryota</taxon>
        <taxon>Fungi</taxon>
        <taxon>Dikarya</taxon>
        <taxon>Ascomycota</taxon>
        <taxon>Pezizomycotina</taxon>
        <taxon>Dothideomycetes</taxon>
        <taxon>Dothideomycetes incertae sedis</taxon>
        <taxon>Botryosphaeriales</taxon>
        <taxon>Botryosphaeriaceae</taxon>
        <taxon>Lasiodiplodia</taxon>
    </lineage>
</organism>
<reference evidence="1" key="1">
    <citation type="submission" date="2022-12" db="EMBL/GenBank/DDBJ databases">
        <title>Genome Sequence of Lasiodiplodia mahajangana.</title>
        <authorList>
            <person name="Buettner E."/>
        </authorList>
    </citation>
    <scope>NUCLEOTIDE SEQUENCE</scope>
    <source>
        <strain evidence="1">VT137</strain>
    </source>
</reference>
<protein>
    <submittedName>
        <fullName evidence="1">Uncharacterized protein</fullName>
    </submittedName>
</protein>
<dbReference type="Proteomes" id="UP001153332">
    <property type="component" value="Unassembled WGS sequence"/>
</dbReference>